<protein>
    <recommendedName>
        <fullName evidence="5">DNA-3-methyladenine glycosylase I</fullName>
    </recommendedName>
</protein>
<feature type="compositionally biased region" description="Low complexity" evidence="2">
    <location>
        <begin position="57"/>
        <end position="70"/>
    </location>
</feature>
<evidence type="ECO:0008006" key="5">
    <source>
        <dbReference type="Google" id="ProtNLM"/>
    </source>
</evidence>
<reference evidence="3" key="1">
    <citation type="journal article" date="2022" name="Plant J.">
        <title>Strategies of tolerance reflected in two North American maple genomes.</title>
        <authorList>
            <person name="McEvoy S.L."/>
            <person name="Sezen U.U."/>
            <person name="Trouern-Trend A."/>
            <person name="McMahon S.M."/>
            <person name="Schaberg P.G."/>
            <person name="Yang J."/>
            <person name="Wegrzyn J.L."/>
            <person name="Swenson N.G."/>
        </authorList>
    </citation>
    <scope>NUCLEOTIDE SEQUENCE</scope>
    <source>
        <strain evidence="3">91603</strain>
    </source>
</reference>
<dbReference type="GO" id="GO:0046872">
    <property type="term" value="F:metal ion binding"/>
    <property type="evidence" value="ECO:0007669"/>
    <property type="project" value="UniProtKB-KW"/>
</dbReference>
<sequence>MCSSKVKVTTGIEPIKPAVAKINGRPVLQPTCNRVPNLERRTSLKKLSPPPLPTFATTTVNKSNNKTSLNGSATPPISPKSKSPRPLAIKRGNDNNNNNSNALNSSSEKVVIPRNNTVIKTLERKKSKSFKEASSSGHVLGNSYTEASLTYSSSLIVESPGSIAAVRREQMALQHAQRKMRIAHYGRSKSAKFESNKIVPLHDRNDHNSSTDQEEDHKRCSFITANSDPIYVAYHDQEWGVPVHDDNMLFELLVLSGAQVGSDWTSILKKRQDFRDAFSGFDAEIVASLTDKQMMSISTQYDVDISRVRGVVDNSNRILEIKREFGTFEKYIWGFVNKKPISTQYKFGHKIPVKTSKSESISKDMVRRGFRFVGALDKGGVGALELVAMDIKARGMYVCRTLSYKGVDFEVVEAPLEVEMMRFFRHMCMSAKVPATVRLAKKALLEDKCVVIGLQSTGEARTEEAMTKYGLELDDFISGPRELLLKFVEENYPLPEKPDPLPGEESVKELQRKRHSASPGVSLKGRVRKVAKWKPASDAESDEESDSEFLDLDITNLV</sequence>
<organism evidence="3 4">
    <name type="scientific">Acer negundo</name>
    <name type="common">Box elder</name>
    <dbReference type="NCBI Taxonomy" id="4023"/>
    <lineage>
        <taxon>Eukaryota</taxon>
        <taxon>Viridiplantae</taxon>
        <taxon>Streptophyta</taxon>
        <taxon>Embryophyta</taxon>
        <taxon>Tracheophyta</taxon>
        <taxon>Spermatophyta</taxon>
        <taxon>Magnoliopsida</taxon>
        <taxon>eudicotyledons</taxon>
        <taxon>Gunneridae</taxon>
        <taxon>Pentapetalae</taxon>
        <taxon>rosids</taxon>
        <taxon>malvids</taxon>
        <taxon>Sapindales</taxon>
        <taxon>Sapindaceae</taxon>
        <taxon>Hippocastanoideae</taxon>
        <taxon>Acereae</taxon>
        <taxon>Acer</taxon>
    </lineage>
</organism>
<evidence type="ECO:0000256" key="1">
    <source>
        <dbReference type="PIRSR" id="PIRSR605019-1"/>
    </source>
</evidence>
<feature type="binding site" evidence="1">
    <location>
        <position position="220"/>
    </location>
    <ligand>
        <name>Zn(2+)</name>
        <dbReference type="ChEBI" id="CHEBI:29105"/>
    </ligand>
</feature>
<dbReference type="Pfam" id="PF03352">
    <property type="entry name" value="Adenine_glyco"/>
    <property type="match status" value="1"/>
</dbReference>
<proteinExistence type="predicted"/>
<dbReference type="GO" id="GO:0006284">
    <property type="term" value="P:base-excision repair"/>
    <property type="evidence" value="ECO:0007669"/>
    <property type="project" value="InterPro"/>
</dbReference>
<gene>
    <name evidence="3" type="ORF">LWI28_015533</name>
</gene>
<dbReference type="EMBL" id="JAJSOW010000106">
    <property type="protein sequence ID" value="KAI9161219.1"/>
    <property type="molecule type" value="Genomic_DNA"/>
</dbReference>
<evidence type="ECO:0000256" key="2">
    <source>
        <dbReference type="SAM" id="MobiDB-lite"/>
    </source>
</evidence>
<dbReference type="Gene3D" id="1.10.340.30">
    <property type="entry name" value="Hypothetical protein, domain 2"/>
    <property type="match status" value="1"/>
</dbReference>
<keyword evidence="4" id="KW-1185">Reference proteome</keyword>
<evidence type="ECO:0000313" key="3">
    <source>
        <dbReference type="EMBL" id="KAI9161219.1"/>
    </source>
</evidence>
<dbReference type="SUPFAM" id="SSF48150">
    <property type="entry name" value="DNA-glycosylase"/>
    <property type="match status" value="1"/>
</dbReference>
<accession>A0AAD5II60</accession>
<keyword evidence="1" id="KW-0479">Metal-binding</keyword>
<name>A0AAD5II60_ACENE</name>
<dbReference type="PANTHER" id="PTHR31116:SF4">
    <property type="entry name" value="DNA GLYCOSYLASE SUPERFAMILY PROTEIN"/>
    <property type="match status" value="1"/>
</dbReference>
<feature type="compositionally biased region" description="Acidic residues" evidence="2">
    <location>
        <begin position="539"/>
        <end position="551"/>
    </location>
</feature>
<comment type="caution">
    <text evidence="3">The sequence shown here is derived from an EMBL/GenBank/DDBJ whole genome shotgun (WGS) entry which is preliminary data.</text>
</comment>
<dbReference type="PANTHER" id="PTHR31116">
    <property type="entry name" value="OS04G0501200 PROTEIN"/>
    <property type="match status" value="1"/>
</dbReference>
<evidence type="ECO:0000313" key="4">
    <source>
        <dbReference type="Proteomes" id="UP001064489"/>
    </source>
</evidence>
<feature type="region of interest" description="Disordered" evidence="2">
    <location>
        <begin position="37"/>
        <end position="109"/>
    </location>
</feature>
<feature type="binding site" evidence="1">
    <location>
        <position position="235"/>
    </location>
    <ligand>
        <name>Zn(2+)</name>
        <dbReference type="ChEBI" id="CHEBI:29105"/>
    </ligand>
</feature>
<dbReference type="InterPro" id="IPR005019">
    <property type="entry name" value="Adenine_glyco"/>
</dbReference>
<dbReference type="AlphaFoldDB" id="A0AAD5II60"/>
<dbReference type="GO" id="GO:0008725">
    <property type="term" value="F:DNA-3-methyladenine glycosylase activity"/>
    <property type="evidence" value="ECO:0007669"/>
    <property type="project" value="InterPro"/>
</dbReference>
<keyword evidence="1" id="KW-0862">Zinc</keyword>
<dbReference type="InterPro" id="IPR011257">
    <property type="entry name" value="DNA_glycosylase"/>
</dbReference>
<reference evidence="3" key="2">
    <citation type="submission" date="2023-02" db="EMBL/GenBank/DDBJ databases">
        <authorList>
            <person name="Swenson N.G."/>
            <person name="Wegrzyn J.L."/>
            <person name="Mcevoy S.L."/>
        </authorList>
    </citation>
    <scope>NUCLEOTIDE SEQUENCE</scope>
    <source>
        <strain evidence="3">91603</strain>
        <tissue evidence="3">Leaf</tissue>
    </source>
</reference>
<dbReference type="Proteomes" id="UP001064489">
    <property type="component" value="Chromosome 2"/>
</dbReference>
<feature type="region of interest" description="Disordered" evidence="2">
    <location>
        <begin position="495"/>
        <end position="558"/>
    </location>
</feature>
<feature type="compositionally biased region" description="Low complexity" evidence="2">
    <location>
        <begin position="94"/>
        <end position="107"/>
    </location>
</feature>